<feature type="region of interest" description="Disordered" evidence="1">
    <location>
        <begin position="1"/>
        <end position="108"/>
    </location>
</feature>
<evidence type="ECO:0008006" key="3">
    <source>
        <dbReference type="Google" id="ProtNLM"/>
    </source>
</evidence>
<gene>
    <name evidence="2" type="ORF">DBRI00130_LOCUS15293</name>
</gene>
<dbReference type="EMBL" id="HBNS01019216">
    <property type="protein sequence ID" value="CAE4607925.1"/>
    <property type="molecule type" value="Transcribed_RNA"/>
</dbReference>
<feature type="compositionally biased region" description="Basic and acidic residues" evidence="1">
    <location>
        <begin position="95"/>
        <end position="106"/>
    </location>
</feature>
<dbReference type="Pfam" id="PF08315">
    <property type="entry name" value="cwf18"/>
    <property type="match status" value="1"/>
</dbReference>
<evidence type="ECO:0000256" key="1">
    <source>
        <dbReference type="SAM" id="MobiDB-lite"/>
    </source>
</evidence>
<protein>
    <recommendedName>
        <fullName evidence="3">Cwf18 pre-mRNA splicing factor</fullName>
    </recommendedName>
</protein>
<feature type="region of interest" description="Disordered" evidence="1">
    <location>
        <begin position="181"/>
        <end position="202"/>
    </location>
</feature>
<dbReference type="PANTHER" id="PTHR31551:SF1">
    <property type="entry name" value="COILED-COIL DOMAIN-CONTAINING PROTEIN 12"/>
    <property type="match status" value="1"/>
</dbReference>
<sequence>MAEDRKARLAALAARAGRSKNPSSNEENDAATEIENSSPRDDAQPSLRFRNYAPKDSSLDREATPTSGAGEGTSKQQQTTVDARLELMAQRAKRQKTENGRNESKTPLEQALLKAKLENVMEASSSGAGTIGATGDLEINDMSAIAPKKVNWDLKRDIKSKIDRLERRTERAIVDLLRERLEKEATEEAAGMDEDTDESDLD</sequence>
<organism evidence="2">
    <name type="scientific">Ditylum brightwellii</name>
    <dbReference type="NCBI Taxonomy" id="49249"/>
    <lineage>
        <taxon>Eukaryota</taxon>
        <taxon>Sar</taxon>
        <taxon>Stramenopiles</taxon>
        <taxon>Ochrophyta</taxon>
        <taxon>Bacillariophyta</taxon>
        <taxon>Mediophyceae</taxon>
        <taxon>Lithodesmiophycidae</taxon>
        <taxon>Lithodesmiales</taxon>
        <taxon>Lithodesmiaceae</taxon>
        <taxon>Ditylum</taxon>
    </lineage>
</organism>
<name>A0A7S4V4W8_9STRA</name>
<reference evidence="2" key="1">
    <citation type="submission" date="2021-01" db="EMBL/GenBank/DDBJ databases">
        <authorList>
            <person name="Corre E."/>
            <person name="Pelletier E."/>
            <person name="Niang G."/>
            <person name="Scheremetjew M."/>
            <person name="Finn R."/>
            <person name="Kale V."/>
            <person name="Holt S."/>
            <person name="Cochrane G."/>
            <person name="Meng A."/>
            <person name="Brown T."/>
            <person name="Cohen L."/>
        </authorList>
    </citation>
    <scope>NUCLEOTIDE SEQUENCE</scope>
    <source>
        <strain evidence="2">GSO104</strain>
    </source>
</reference>
<feature type="compositionally biased region" description="Acidic residues" evidence="1">
    <location>
        <begin position="187"/>
        <end position="202"/>
    </location>
</feature>
<proteinExistence type="predicted"/>
<dbReference type="PANTHER" id="PTHR31551">
    <property type="entry name" value="PRE-MRNA-SPLICING FACTOR CWF18"/>
    <property type="match status" value="1"/>
</dbReference>
<dbReference type="GO" id="GO:0071014">
    <property type="term" value="C:post-mRNA release spliceosomal complex"/>
    <property type="evidence" value="ECO:0007669"/>
    <property type="project" value="TreeGrafter"/>
</dbReference>
<accession>A0A7S4V4W8</accession>
<dbReference type="GO" id="GO:0005684">
    <property type="term" value="C:U2-type spliceosomal complex"/>
    <property type="evidence" value="ECO:0007669"/>
    <property type="project" value="TreeGrafter"/>
</dbReference>
<dbReference type="AlphaFoldDB" id="A0A7S4V4W8"/>
<dbReference type="InterPro" id="IPR013169">
    <property type="entry name" value="mRNA_splic_Cwf18-like"/>
</dbReference>
<evidence type="ECO:0000313" key="2">
    <source>
        <dbReference type="EMBL" id="CAE4607925.1"/>
    </source>
</evidence>